<dbReference type="Gene3D" id="1.25.40.20">
    <property type="entry name" value="Ankyrin repeat-containing domain"/>
    <property type="match status" value="2"/>
</dbReference>
<feature type="repeat" description="ANK" evidence="1">
    <location>
        <begin position="177"/>
        <end position="209"/>
    </location>
</feature>
<dbReference type="HOGENOM" id="CLU_1066677_0_0_1"/>
<dbReference type="InterPro" id="IPR002110">
    <property type="entry name" value="Ankyrin_rpt"/>
</dbReference>
<dbReference type="OMA" id="KSECPEY"/>
<sequence length="238" mass="26289">MMNNISKYGPPLDSDSDSSYDGFYFSDVVKRSKPAPYVDPEQKLYDAVVDGDLTTMQQEMRSLVLQVDQPVKGGLNLLMLACREGHNKIVEWLVERAGANVNRQLDSVTPLMMACSTTHKDSCVVERIVGLLLRHGAVINVSDKYGMTPLMFASQNGFVGVVRLLIKDVSFDAVDNQGCTAIFHAIEKNHVEVVKLLVEAGANATIARNKGYPPIQVAMSEKMCILYLLPLLEQVLKL</sequence>
<dbReference type="Pfam" id="PF12796">
    <property type="entry name" value="Ank_2"/>
    <property type="match status" value="2"/>
</dbReference>
<dbReference type="OrthoDB" id="439236at2759"/>
<proteinExistence type="predicted"/>
<reference evidence="2 3" key="1">
    <citation type="journal article" date="2007" name="Nature">
        <title>Evolution of genes and genomes on the Drosophila phylogeny.</title>
        <authorList>
            <consortium name="Drosophila 12 Genomes Consortium"/>
            <person name="Clark A.G."/>
            <person name="Eisen M.B."/>
            <person name="Smith D.R."/>
            <person name="Bergman C.M."/>
            <person name="Oliver B."/>
            <person name="Markow T.A."/>
            <person name="Kaufman T.C."/>
            <person name="Kellis M."/>
            <person name="Gelbart W."/>
            <person name="Iyer V.N."/>
            <person name="Pollard D.A."/>
            <person name="Sackton T.B."/>
            <person name="Larracuente A.M."/>
            <person name="Singh N.D."/>
            <person name="Abad J.P."/>
            <person name="Abt D.N."/>
            <person name="Adryan B."/>
            <person name="Aguade M."/>
            <person name="Akashi H."/>
            <person name="Anderson W.W."/>
            <person name="Aquadro C.F."/>
            <person name="Ardell D.H."/>
            <person name="Arguello R."/>
            <person name="Artieri C.G."/>
            <person name="Barbash D.A."/>
            <person name="Barker D."/>
            <person name="Barsanti P."/>
            <person name="Batterham P."/>
            <person name="Batzoglou S."/>
            <person name="Begun D."/>
            <person name="Bhutkar A."/>
            <person name="Blanco E."/>
            <person name="Bosak S.A."/>
            <person name="Bradley R.K."/>
            <person name="Brand A.D."/>
            <person name="Brent M.R."/>
            <person name="Brooks A.N."/>
            <person name="Brown R.H."/>
            <person name="Butlin R.K."/>
            <person name="Caggese C."/>
            <person name="Calvi B.R."/>
            <person name="Bernardo de Carvalho A."/>
            <person name="Caspi A."/>
            <person name="Castrezana S."/>
            <person name="Celniker S.E."/>
            <person name="Chang J.L."/>
            <person name="Chapple C."/>
            <person name="Chatterji S."/>
            <person name="Chinwalla A."/>
            <person name="Civetta A."/>
            <person name="Clifton S.W."/>
            <person name="Comeron J.M."/>
            <person name="Costello J.C."/>
            <person name="Coyne J.A."/>
            <person name="Daub J."/>
            <person name="David R.G."/>
            <person name="Delcher A.L."/>
            <person name="Delehaunty K."/>
            <person name="Do C.B."/>
            <person name="Ebling H."/>
            <person name="Edwards K."/>
            <person name="Eickbush T."/>
            <person name="Evans J.D."/>
            <person name="Filipski A."/>
            <person name="Findeiss S."/>
            <person name="Freyhult E."/>
            <person name="Fulton L."/>
            <person name="Fulton R."/>
            <person name="Garcia A.C."/>
            <person name="Gardiner A."/>
            <person name="Garfield D.A."/>
            <person name="Garvin B.E."/>
            <person name="Gibson G."/>
            <person name="Gilbert D."/>
            <person name="Gnerre S."/>
            <person name="Godfrey J."/>
            <person name="Good R."/>
            <person name="Gotea V."/>
            <person name="Gravely B."/>
            <person name="Greenberg A.J."/>
            <person name="Griffiths-Jones S."/>
            <person name="Gross S."/>
            <person name="Guigo R."/>
            <person name="Gustafson E.A."/>
            <person name="Haerty W."/>
            <person name="Hahn M.W."/>
            <person name="Halligan D.L."/>
            <person name="Halpern A.L."/>
            <person name="Halter G.M."/>
            <person name="Han M.V."/>
            <person name="Heger A."/>
            <person name="Hillier L."/>
            <person name="Hinrichs A.S."/>
            <person name="Holmes I."/>
            <person name="Hoskins R.A."/>
            <person name="Hubisz M.J."/>
            <person name="Hultmark D."/>
            <person name="Huntley M.A."/>
            <person name="Jaffe D.B."/>
            <person name="Jagadeeshan S."/>
            <person name="Jeck W.R."/>
            <person name="Johnson J."/>
            <person name="Jones C.D."/>
            <person name="Jordan W.C."/>
            <person name="Karpen G.H."/>
            <person name="Kataoka E."/>
            <person name="Keightley P.D."/>
            <person name="Kheradpour P."/>
            <person name="Kirkness E.F."/>
            <person name="Koerich L.B."/>
            <person name="Kristiansen K."/>
            <person name="Kudrna D."/>
            <person name="Kulathinal R.J."/>
            <person name="Kumar S."/>
            <person name="Kwok R."/>
            <person name="Lander E."/>
            <person name="Langley C.H."/>
            <person name="Lapoint R."/>
            <person name="Lazzaro B.P."/>
            <person name="Lee S.J."/>
            <person name="Levesque L."/>
            <person name="Li R."/>
            <person name="Lin C.F."/>
            <person name="Lin M.F."/>
            <person name="Lindblad-Toh K."/>
            <person name="Llopart A."/>
            <person name="Long M."/>
            <person name="Low L."/>
            <person name="Lozovsky E."/>
            <person name="Lu J."/>
            <person name="Luo M."/>
            <person name="Machado C.A."/>
            <person name="Makalowski W."/>
            <person name="Marzo M."/>
            <person name="Matsuda M."/>
            <person name="Matzkin L."/>
            <person name="McAllister B."/>
            <person name="McBride C.S."/>
            <person name="McKernan B."/>
            <person name="McKernan K."/>
            <person name="Mendez-Lago M."/>
            <person name="Minx P."/>
            <person name="Mollenhauer M.U."/>
            <person name="Montooth K."/>
            <person name="Mount S.M."/>
            <person name="Mu X."/>
            <person name="Myers E."/>
            <person name="Negre B."/>
            <person name="Newfeld S."/>
            <person name="Nielsen R."/>
            <person name="Noor M.A."/>
            <person name="O'Grady P."/>
            <person name="Pachter L."/>
            <person name="Papaceit M."/>
            <person name="Parisi M.J."/>
            <person name="Parisi M."/>
            <person name="Parts L."/>
            <person name="Pedersen J.S."/>
            <person name="Pesole G."/>
            <person name="Phillippy A.M."/>
            <person name="Ponting C.P."/>
            <person name="Pop M."/>
            <person name="Porcelli D."/>
            <person name="Powell J.R."/>
            <person name="Prohaska S."/>
            <person name="Pruitt K."/>
            <person name="Puig M."/>
            <person name="Quesneville H."/>
            <person name="Ram K.R."/>
            <person name="Rand D."/>
            <person name="Rasmussen M.D."/>
            <person name="Reed L.K."/>
            <person name="Reenan R."/>
            <person name="Reily A."/>
            <person name="Remington K.A."/>
            <person name="Rieger T.T."/>
            <person name="Ritchie M.G."/>
            <person name="Robin C."/>
            <person name="Rogers Y.H."/>
            <person name="Rohde C."/>
            <person name="Rozas J."/>
            <person name="Rubenfield M.J."/>
            <person name="Ruiz A."/>
            <person name="Russo S."/>
            <person name="Salzberg S.L."/>
            <person name="Sanchez-Gracia A."/>
            <person name="Saranga D.J."/>
            <person name="Sato H."/>
            <person name="Schaeffer S.W."/>
            <person name="Schatz M.C."/>
            <person name="Schlenke T."/>
            <person name="Schwartz R."/>
            <person name="Segarra C."/>
            <person name="Singh R.S."/>
            <person name="Sirot L."/>
            <person name="Sirota M."/>
            <person name="Sisneros N.B."/>
            <person name="Smith C.D."/>
            <person name="Smith T.F."/>
            <person name="Spieth J."/>
            <person name="Stage D.E."/>
            <person name="Stark A."/>
            <person name="Stephan W."/>
            <person name="Strausberg R.L."/>
            <person name="Strempel S."/>
            <person name="Sturgill D."/>
            <person name="Sutton G."/>
            <person name="Sutton G.G."/>
            <person name="Tao W."/>
            <person name="Teichmann S."/>
            <person name="Tobari Y.N."/>
            <person name="Tomimura Y."/>
            <person name="Tsolas J.M."/>
            <person name="Valente V.L."/>
            <person name="Venter E."/>
            <person name="Venter J.C."/>
            <person name="Vicario S."/>
            <person name="Vieira F.G."/>
            <person name="Vilella A.J."/>
            <person name="Villasante A."/>
            <person name="Walenz B."/>
            <person name="Wang J."/>
            <person name="Wasserman M."/>
            <person name="Watts T."/>
            <person name="Wilson D."/>
            <person name="Wilson R.K."/>
            <person name="Wing R.A."/>
            <person name="Wolfner M.F."/>
            <person name="Wong A."/>
            <person name="Wong G.K."/>
            <person name="Wu C.I."/>
            <person name="Wu G."/>
            <person name="Yamamoto D."/>
            <person name="Yang H.P."/>
            <person name="Yang S.P."/>
            <person name="Yorke J.A."/>
            <person name="Yoshida K."/>
            <person name="Zdobnov E."/>
            <person name="Zhang P."/>
            <person name="Zhang Y."/>
            <person name="Zimin A.V."/>
            <person name="Baldwin J."/>
            <person name="Abdouelleil A."/>
            <person name="Abdulkadir J."/>
            <person name="Abebe A."/>
            <person name="Abera B."/>
            <person name="Abreu J."/>
            <person name="Acer S.C."/>
            <person name="Aftuck L."/>
            <person name="Alexander A."/>
            <person name="An P."/>
            <person name="Anderson E."/>
            <person name="Anderson S."/>
            <person name="Arachi H."/>
            <person name="Azer M."/>
            <person name="Bachantsang P."/>
            <person name="Barry A."/>
            <person name="Bayul T."/>
            <person name="Berlin A."/>
            <person name="Bessette D."/>
            <person name="Bloom T."/>
            <person name="Blye J."/>
            <person name="Boguslavskiy L."/>
            <person name="Bonnet C."/>
            <person name="Boukhgalter B."/>
            <person name="Bourzgui I."/>
            <person name="Brown A."/>
            <person name="Cahill P."/>
            <person name="Channer S."/>
            <person name="Cheshatsang Y."/>
            <person name="Chuda L."/>
            <person name="Citroen M."/>
            <person name="Collymore A."/>
            <person name="Cooke P."/>
            <person name="Costello M."/>
            <person name="D'Aco K."/>
            <person name="Daza R."/>
            <person name="De Haan G."/>
            <person name="DeGray S."/>
            <person name="DeMaso C."/>
            <person name="Dhargay N."/>
            <person name="Dooley K."/>
            <person name="Dooley E."/>
            <person name="Doricent M."/>
            <person name="Dorje P."/>
            <person name="Dorjee K."/>
            <person name="Dupes A."/>
            <person name="Elong R."/>
            <person name="Falk J."/>
            <person name="Farina A."/>
            <person name="Faro S."/>
            <person name="Ferguson D."/>
            <person name="Fisher S."/>
            <person name="Foley C.D."/>
            <person name="Franke A."/>
            <person name="Friedrich D."/>
            <person name="Gadbois L."/>
            <person name="Gearin G."/>
            <person name="Gearin C.R."/>
            <person name="Giannoukos G."/>
            <person name="Goode T."/>
            <person name="Graham J."/>
            <person name="Grandbois E."/>
            <person name="Grewal S."/>
            <person name="Gyaltsen K."/>
            <person name="Hafez N."/>
            <person name="Hagos B."/>
            <person name="Hall J."/>
            <person name="Henson C."/>
            <person name="Hollinger A."/>
            <person name="Honan T."/>
            <person name="Huard M.D."/>
            <person name="Hughes L."/>
            <person name="Hurhula B."/>
            <person name="Husby M.E."/>
            <person name="Kamat A."/>
            <person name="Kanga B."/>
            <person name="Kashin S."/>
            <person name="Khazanovich D."/>
            <person name="Kisner P."/>
            <person name="Lance K."/>
            <person name="Lara M."/>
            <person name="Lee W."/>
            <person name="Lennon N."/>
            <person name="Letendre F."/>
            <person name="LeVine R."/>
            <person name="Lipovsky A."/>
            <person name="Liu X."/>
            <person name="Liu J."/>
            <person name="Liu S."/>
            <person name="Lokyitsang T."/>
            <person name="Lokyitsang Y."/>
            <person name="Lubonja R."/>
            <person name="Lui A."/>
            <person name="MacDonald P."/>
            <person name="Magnisalis V."/>
            <person name="Maru K."/>
            <person name="Matthews C."/>
            <person name="McCusker W."/>
            <person name="McDonough S."/>
            <person name="Mehta T."/>
            <person name="Meldrim J."/>
            <person name="Meneus L."/>
            <person name="Mihai O."/>
            <person name="Mihalev A."/>
            <person name="Mihova T."/>
            <person name="Mittelman R."/>
            <person name="Mlenga V."/>
            <person name="Montmayeur A."/>
            <person name="Mulrain L."/>
            <person name="Navidi A."/>
            <person name="Naylor J."/>
            <person name="Negash T."/>
            <person name="Nguyen T."/>
            <person name="Nguyen N."/>
            <person name="Nicol R."/>
            <person name="Norbu C."/>
            <person name="Norbu N."/>
            <person name="Novod N."/>
            <person name="O'Neill B."/>
            <person name="Osman S."/>
            <person name="Markiewicz E."/>
            <person name="Oyono O.L."/>
            <person name="Patti C."/>
            <person name="Phunkhang P."/>
            <person name="Pierre F."/>
            <person name="Priest M."/>
            <person name="Raghuraman S."/>
            <person name="Rege F."/>
            <person name="Reyes R."/>
            <person name="Rise C."/>
            <person name="Rogov P."/>
            <person name="Ross K."/>
            <person name="Ryan E."/>
            <person name="Settipalli S."/>
            <person name="Shea T."/>
            <person name="Sherpa N."/>
            <person name="Shi L."/>
            <person name="Shih D."/>
            <person name="Sparrow T."/>
            <person name="Spaulding J."/>
            <person name="Stalker J."/>
            <person name="Stange-Thomann N."/>
            <person name="Stavropoulos S."/>
            <person name="Stone C."/>
            <person name="Strader C."/>
            <person name="Tesfaye S."/>
            <person name="Thomson T."/>
            <person name="Thoulutsang Y."/>
            <person name="Thoulutsang D."/>
            <person name="Topham K."/>
            <person name="Topping I."/>
            <person name="Tsamla T."/>
            <person name="Vassiliev H."/>
            <person name="Vo A."/>
            <person name="Wangchuk T."/>
            <person name="Wangdi T."/>
            <person name="Weiand M."/>
            <person name="Wilkinson J."/>
            <person name="Wilson A."/>
            <person name="Yadav S."/>
            <person name="Young G."/>
            <person name="Yu Q."/>
            <person name="Zembek L."/>
            <person name="Zhong D."/>
            <person name="Zimmer A."/>
            <person name="Zwirko Z."/>
            <person name="Jaffe D.B."/>
            <person name="Alvarez P."/>
            <person name="Brockman W."/>
            <person name="Butler J."/>
            <person name="Chin C."/>
            <person name="Gnerre S."/>
            <person name="Grabherr M."/>
            <person name="Kleber M."/>
            <person name="Mauceli E."/>
            <person name="MacCallum I."/>
        </authorList>
    </citation>
    <scope>NUCLEOTIDE SEQUENCE [LARGE SCALE GENOMIC DNA]</scope>
    <source>
        <strain evidence="3">white501</strain>
    </source>
</reference>
<accession>B4QFP5</accession>
<dbReference type="SUPFAM" id="SSF48403">
    <property type="entry name" value="Ankyrin repeat"/>
    <property type="match status" value="1"/>
</dbReference>
<protein>
    <submittedName>
        <fullName evidence="2">GD10547</fullName>
    </submittedName>
</protein>
<dbReference type="PANTHER" id="PTHR24157">
    <property type="entry name" value="ANKYRIN REPEAT, SAM AND BASIC LEUCINE ZIPPER DOMAIN-CONTAINING PROTEIN 1"/>
    <property type="match status" value="1"/>
</dbReference>
<dbReference type="InterPro" id="IPR036770">
    <property type="entry name" value="Ankyrin_rpt-contain_sf"/>
</dbReference>
<dbReference type="SMR" id="B4QFP5"/>
<gene>
    <name evidence="2" type="primary">Dsim\GD10547</name>
    <name evidence="2" type="ORF">Dsim_GD10547</name>
</gene>
<dbReference type="PROSITE" id="PS50297">
    <property type="entry name" value="ANK_REP_REGION"/>
    <property type="match status" value="1"/>
</dbReference>
<dbReference type="Proteomes" id="UP000000304">
    <property type="component" value="Chromosome 2R"/>
</dbReference>
<dbReference type="EMBL" id="CM000362">
    <property type="protein sequence ID" value="EDX06151.1"/>
    <property type="molecule type" value="Genomic_DNA"/>
</dbReference>
<dbReference type="PANTHER" id="PTHR24157:SF3">
    <property type="entry name" value="ANKYRIN REPEAT, SAM AND BASIC LEUCINE ZIPPER DOMAIN-CONTAINING PROTEIN 1"/>
    <property type="match status" value="1"/>
</dbReference>
<dbReference type="STRING" id="7240.B4QFP5"/>
<evidence type="ECO:0000313" key="3">
    <source>
        <dbReference type="Proteomes" id="UP000000304"/>
    </source>
</evidence>
<dbReference type="PhylomeDB" id="B4QFP5"/>
<dbReference type="SMART" id="SM00248">
    <property type="entry name" value="ANK"/>
    <property type="match status" value="4"/>
</dbReference>
<dbReference type="AlphaFoldDB" id="B4QFP5"/>
<dbReference type="GO" id="GO:0071546">
    <property type="term" value="C:pi-body"/>
    <property type="evidence" value="ECO:0007669"/>
    <property type="project" value="TreeGrafter"/>
</dbReference>
<feature type="repeat" description="ANK" evidence="1">
    <location>
        <begin position="106"/>
        <end position="144"/>
    </location>
</feature>
<dbReference type="PRINTS" id="PR01415">
    <property type="entry name" value="ANKYRIN"/>
</dbReference>
<evidence type="ECO:0000256" key="1">
    <source>
        <dbReference type="PROSITE-ProRule" id="PRU00023"/>
    </source>
</evidence>
<dbReference type="PROSITE" id="PS50088">
    <property type="entry name" value="ANK_REPEAT"/>
    <property type="match status" value="2"/>
</dbReference>
<organism evidence="2 3">
    <name type="scientific">Drosophila simulans</name>
    <name type="common">Fruit fly</name>
    <dbReference type="NCBI Taxonomy" id="7240"/>
    <lineage>
        <taxon>Eukaryota</taxon>
        <taxon>Metazoa</taxon>
        <taxon>Ecdysozoa</taxon>
        <taxon>Arthropoda</taxon>
        <taxon>Hexapoda</taxon>
        <taxon>Insecta</taxon>
        <taxon>Pterygota</taxon>
        <taxon>Neoptera</taxon>
        <taxon>Endopterygota</taxon>
        <taxon>Diptera</taxon>
        <taxon>Brachycera</taxon>
        <taxon>Muscomorpha</taxon>
        <taxon>Ephydroidea</taxon>
        <taxon>Drosophilidae</taxon>
        <taxon>Drosophila</taxon>
        <taxon>Sophophora</taxon>
    </lineage>
</organism>
<name>B4QFP5_DROSI</name>
<keyword evidence="1" id="KW-0040">ANK repeat</keyword>
<evidence type="ECO:0000313" key="2">
    <source>
        <dbReference type="EMBL" id="EDX06151.1"/>
    </source>
</evidence>
<keyword evidence="3" id="KW-1185">Reference proteome</keyword>